<dbReference type="InterPro" id="IPR000253">
    <property type="entry name" value="FHA_dom"/>
</dbReference>
<proteinExistence type="predicted"/>
<accession>A0A3B1A3V4</accession>
<protein>
    <recommendedName>
        <fullName evidence="1">FHA domain-containing protein</fullName>
    </recommendedName>
</protein>
<dbReference type="CDD" id="cd00060">
    <property type="entry name" value="FHA"/>
    <property type="match status" value="2"/>
</dbReference>
<dbReference type="SMART" id="SM00240">
    <property type="entry name" value="FHA"/>
    <property type="match status" value="1"/>
</dbReference>
<feature type="domain" description="FHA" evidence="1">
    <location>
        <begin position="23"/>
        <end position="72"/>
    </location>
</feature>
<dbReference type="SUPFAM" id="SSF49879">
    <property type="entry name" value="SMAD/FHA domain"/>
    <property type="match status" value="2"/>
</dbReference>
<gene>
    <name evidence="2" type="ORF">MNBD_GAMMA22-2200</name>
</gene>
<sequence>MSKLTLSFKGRTLKVFPIIEGEMIIGNARNCTVFIDSLAIDENHAKISTKAQQSTLIDCESEAGTFVNQDKISSYHLQDGDLIRVGKHTLLYNYQELTEEELLHESSASLPAIPSEKFTDKIDTNVETEIEIETETETDIVMLEPEVPEPTSNINQSAWVQILSGQNLGQTLQLTRSVTNLGKPGVAMVVIARRDDGFFISHLEGKIPPKVGEVEIGTQSYKLNEGDLIQIGNIKMQFYLE</sequence>
<dbReference type="AlphaFoldDB" id="A0A3B1A3V4"/>
<evidence type="ECO:0000313" key="2">
    <source>
        <dbReference type="EMBL" id="VAW94277.1"/>
    </source>
</evidence>
<evidence type="ECO:0000259" key="1">
    <source>
        <dbReference type="PROSITE" id="PS50006"/>
    </source>
</evidence>
<name>A0A3B1A3V4_9ZZZZ</name>
<dbReference type="InterPro" id="IPR008984">
    <property type="entry name" value="SMAD_FHA_dom_sf"/>
</dbReference>
<reference evidence="2" key="1">
    <citation type="submission" date="2018-06" db="EMBL/GenBank/DDBJ databases">
        <authorList>
            <person name="Zhirakovskaya E."/>
        </authorList>
    </citation>
    <scope>NUCLEOTIDE SEQUENCE</scope>
</reference>
<dbReference type="Pfam" id="PF00498">
    <property type="entry name" value="FHA"/>
    <property type="match status" value="1"/>
</dbReference>
<dbReference type="PROSITE" id="PS50006">
    <property type="entry name" value="FHA_DOMAIN"/>
    <property type="match status" value="1"/>
</dbReference>
<organism evidence="2">
    <name type="scientific">hydrothermal vent metagenome</name>
    <dbReference type="NCBI Taxonomy" id="652676"/>
    <lineage>
        <taxon>unclassified sequences</taxon>
        <taxon>metagenomes</taxon>
        <taxon>ecological metagenomes</taxon>
    </lineage>
</organism>
<dbReference type="Gene3D" id="2.60.200.20">
    <property type="match status" value="1"/>
</dbReference>
<dbReference type="EMBL" id="UOFS01000014">
    <property type="protein sequence ID" value="VAW94277.1"/>
    <property type="molecule type" value="Genomic_DNA"/>
</dbReference>